<dbReference type="CDD" id="cd07377">
    <property type="entry name" value="WHTH_GntR"/>
    <property type="match status" value="1"/>
</dbReference>
<dbReference type="InterPro" id="IPR008920">
    <property type="entry name" value="TF_FadR/GntR_C"/>
</dbReference>
<keyword evidence="3" id="KW-0804">Transcription</keyword>
<keyword evidence="1" id="KW-0805">Transcription regulation</keyword>
<keyword evidence="6" id="KW-1185">Reference proteome</keyword>
<dbReference type="Proteomes" id="UP001501461">
    <property type="component" value="Unassembled WGS sequence"/>
</dbReference>
<evidence type="ECO:0000256" key="3">
    <source>
        <dbReference type="ARBA" id="ARBA00023163"/>
    </source>
</evidence>
<dbReference type="InterPro" id="IPR011711">
    <property type="entry name" value="GntR_C"/>
</dbReference>
<keyword evidence="2" id="KW-0238">DNA-binding</keyword>
<dbReference type="PROSITE" id="PS50949">
    <property type="entry name" value="HTH_GNTR"/>
    <property type="match status" value="1"/>
</dbReference>
<dbReference type="Pfam" id="PF07729">
    <property type="entry name" value="FCD"/>
    <property type="match status" value="1"/>
</dbReference>
<evidence type="ECO:0000313" key="6">
    <source>
        <dbReference type="Proteomes" id="UP001501461"/>
    </source>
</evidence>
<name>A0ABN2UX02_9MICC</name>
<dbReference type="SMART" id="SM00895">
    <property type="entry name" value="FCD"/>
    <property type="match status" value="1"/>
</dbReference>
<reference evidence="5 6" key="1">
    <citation type="journal article" date="2019" name="Int. J. Syst. Evol. Microbiol.">
        <title>The Global Catalogue of Microorganisms (GCM) 10K type strain sequencing project: providing services to taxonomists for standard genome sequencing and annotation.</title>
        <authorList>
            <consortium name="The Broad Institute Genomics Platform"/>
            <consortium name="The Broad Institute Genome Sequencing Center for Infectious Disease"/>
            <person name="Wu L."/>
            <person name="Ma J."/>
        </authorList>
    </citation>
    <scope>NUCLEOTIDE SEQUENCE [LARGE SCALE GENOMIC DNA]</scope>
    <source>
        <strain evidence="5 6">JCM 13595</strain>
    </source>
</reference>
<dbReference type="InterPro" id="IPR036390">
    <property type="entry name" value="WH_DNA-bd_sf"/>
</dbReference>
<feature type="domain" description="HTH gntR-type" evidence="4">
    <location>
        <begin position="12"/>
        <end position="79"/>
    </location>
</feature>
<dbReference type="EMBL" id="BAAAMN010000053">
    <property type="protein sequence ID" value="GAA2044417.1"/>
    <property type="molecule type" value="Genomic_DNA"/>
</dbReference>
<dbReference type="Gene3D" id="1.10.10.10">
    <property type="entry name" value="Winged helix-like DNA-binding domain superfamily/Winged helix DNA-binding domain"/>
    <property type="match status" value="1"/>
</dbReference>
<comment type="caution">
    <text evidence="5">The sequence shown here is derived from an EMBL/GenBank/DDBJ whole genome shotgun (WGS) entry which is preliminary data.</text>
</comment>
<evidence type="ECO:0000256" key="2">
    <source>
        <dbReference type="ARBA" id="ARBA00023125"/>
    </source>
</evidence>
<protein>
    <submittedName>
        <fullName evidence="5">GntR family transcriptional regulator</fullName>
    </submittedName>
</protein>
<evidence type="ECO:0000259" key="4">
    <source>
        <dbReference type="PROSITE" id="PS50949"/>
    </source>
</evidence>
<dbReference type="SUPFAM" id="SSF46785">
    <property type="entry name" value="Winged helix' DNA-binding domain"/>
    <property type="match status" value="1"/>
</dbReference>
<dbReference type="SUPFAM" id="SSF48008">
    <property type="entry name" value="GntR ligand-binding domain-like"/>
    <property type="match status" value="1"/>
</dbReference>
<dbReference type="InterPro" id="IPR036388">
    <property type="entry name" value="WH-like_DNA-bd_sf"/>
</dbReference>
<organism evidence="5 6">
    <name type="scientific">Yaniella flava</name>
    <dbReference type="NCBI Taxonomy" id="287930"/>
    <lineage>
        <taxon>Bacteria</taxon>
        <taxon>Bacillati</taxon>
        <taxon>Actinomycetota</taxon>
        <taxon>Actinomycetes</taxon>
        <taxon>Micrococcales</taxon>
        <taxon>Micrococcaceae</taxon>
        <taxon>Yaniella</taxon>
    </lineage>
</organism>
<dbReference type="PANTHER" id="PTHR43537">
    <property type="entry name" value="TRANSCRIPTIONAL REGULATOR, GNTR FAMILY"/>
    <property type="match status" value="1"/>
</dbReference>
<gene>
    <name evidence="5" type="ORF">GCM10009720_26660</name>
</gene>
<evidence type="ECO:0000313" key="5">
    <source>
        <dbReference type="EMBL" id="GAA2044417.1"/>
    </source>
</evidence>
<dbReference type="Pfam" id="PF00392">
    <property type="entry name" value="GntR"/>
    <property type="match status" value="1"/>
</dbReference>
<dbReference type="PANTHER" id="PTHR43537:SF24">
    <property type="entry name" value="GLUCONATE OPERON TRANSCRIPTIONAL REPRESSOR"/>
    <property type="match status" value="1"/>
</dbReference>
<dbReference type="InterPro" id="IPR000524">
    <property type="entry name" value="Tscrpt_reg_HTH_GntR"/>
</dbReference>
<proteinExistence type="predicted"/>
<evidence type="ECO:0000256" key="1">
    <source>
        <dbReference type="ARBA" id="ARBA00023015"/>
    </source>
</evidence>
<accession>A0ABN2UX02</accession>
<sequence>MLMAAASGGADESTATWISNQLRESIISGELEPGSRLRQQGLARQYEASRMPIREALQRLESEGLVSVVAHSGAWVASLDMDEFRKTYQLRNVIEPFALEQSIPGLTPQDKDLIQDLCIEIGALIQGQVDVQEFLRLDREFHLATYVGLDHEHLESIVRRLWNTTQPYRRALVSTLSTDQLVATHKDHEQIVDAIMRQDVRSAGKLMWVHIQRTIYRIENRPEILG</sequence>
<dbReference type="SMART" id="SM00345">
    <property type="entry name" value="HTH_GNTR"/>
    <property type="match status" value="1"/>
</dbReference>
<dbReference type="Gene3D" id="1.20.120.530">
    <property type="entry name" value="GntR ligand-binding domain-like"/>
    <property type="match status" value="1"/>
</dbReference>